<keyword evidence="4" id="KW-1185">Reference proteome</keyword>
<feature type="compositionally biased region" description="Basic and acidic residues" evidence="1">
    <location>
        <begin position="36"/>
        <end position="49"/>
    </location>
</feature>
<dbReference type="Proteomes" id="UP000235145">
    <property type="component" value="Unassembled WGS sequence"/>
</dbReference>
<reference evidence="3 4" key="1">
    <citation type="journal article" date="2017" name="Nat. Commun.">
        <title>Genome assembly with in vitro proximity ligation data and whole-genome triplication in lettuce.</title>
        <authorList>
            <person name="Reyes-Chin-Wo S."/>
            <person name="Wang Z."/>
            <person name="Yang X."/>
            <person name="Kozik A."/>
            <person name="Arikit S."/>
            <person name="Song C."/>
            <person name="Xia L."/>
            <person name="Froenicke L."/>
            <person name="Lavelle D.O."/>
            <person name="Truco M.J."/>
            <person name="Xia R."/>
            <person name="Zhu S."/>
            <person name="Xu C."/>
            <person name="Xu H."/>
            <person name="Xu X."/>
            <person name="Cox K."/>
            <person name="Korf I."/>
            <person name="Meyers B.C."/>
            <person name="Michelmore R.W."/>
        </authorList>
    </citation>
    <scope>NUCLEOTIDE SEQUENCE [LARGE SCALE GENOMIC DNA]</scope>
    <source>
        <strain evidence="4">cv. Salinas</strain>
        <tissue evidence="3">Seedlings</tissue>
    </source>
</reference>
<evidence type="ECO:0000259" key="2">
    <source>
        <dbReference type="Pfam" id="PF10551"/>
    </source>
</evidence>
<dbReference type="InterPro" id="IPR018289">
    <property type="entry name" value="MULE_transposase_dom"/>
</dbReference>
<comment type="caution">
    <text evidence="3">The sequence shown here is derived from an EMBL/GenBank/DDBJ whole genome shotgun (WGS) entry which is preliminary data.</text>
</comment>
<sequence length="410" mass="47448">MKEIVDQPSCSRRLFLEWKETKKGDCIGSSKPEFVSTKETENDQIDVHCETQGNTHDSDDNDDGNDNDNSEFILDLDNLLDKPEINMNEVGDLGVSNVKETKIREVDDTEVVNNDVFLSESSSGESGSKMRRRSIKAIRRARENSKARVSDPINVYQKFTSFKELHVVETRMELDFKKMKKQSTIPDLGQLDPCGPSQSIKESEEKKCPWVLYACKWEQDVDCEVRINEKEYRCLQTRNVKACTYKFLEKKMVQQVESNPTVPTRALQEQLQHEYQVDISKMKVFRAKTYALNQVRGYYVEDYVQELRTRNLGTTVKIEVESEPNPAFETKTFNRIYIFLKPLKKGFLVDKRDYLGLDGTFMKWTYYGMILTTVGLDVNNCTYPLAYAVVEAENINSWTWFLSCLGDDND</sequence>
<feature type="region of interest" description="Disordered" evidence="1">
    <location>
        <begin position="24"/>
        <end position="70"/>
    </location>
</feature>
<dbReference type="Pfam" id="PF10551">
    <property type="entry name" value="MULE"/>
    <property type="match status" value="1"/>
</dbReference>
<evidence type="ECO:0000313" key="4">
    <source>
        <dbReference type="Proteomes" id="UP000235145"/>
    </source>
</evidence>
<feature type="domain" description="MULE transposase" evidence="2">
    <location>
        <begin position="355"/>
        <end position="403"/>
    </location>
</feature>
<name>A0A9R1X6L3_LACSA</name>
<organism evidence="3 4">
    <name type="scientific">Lactuca sativa</name>
    <name type="common">Garden lettuce</name>
    <dbReference type="NCBI Taxonomy" id="4236"/>
    <lineage>
        <taxon>Eukaryota</taxon>
        <taxon>Viridiplantae</taxon>
        <taxon>Streptophyta</taxon>
        <taxon>Embryophyta</taxon>
        <taxon>Tracheophyta</taxon>
        <taxon>Spermatophyta</taxon>
        <taxon>Magnoliopsida</taxon>
        <taxon>eudicotyledons</taxon>
        <taxon>Gunneridae</taxon>
        <taxon>Pentapetalae</taxon>
        <taxon>asterids</taxon>
        <taxon>campanulids</taxon>
        <taxon>Asterales</taxon>
        <taxon>Asteraceae</taxon>
        <taxon>Cichorioideae</taxon>
        <taxon>Cichorieae</taxon>
        <taxon>Lactucinae</taxon>
        <taxon>Lactuca</taxon>
    </lineage>
</organism>
<evidence type="ECO:0000256" key="1">
    <source>
        <dbReference type="SAM" id="MobiDB-lite"/>
    </source>
</evidence>
<dbReference type="PANTHER" id="PTHR31973:SF190">
    <property type="entry name" value="MULE TRANSPOSASE DOMAIN-CONTAINING PROTEIN"/>
    <property type="match status" value="1"/>
</dbReference>
<dbReference type="PANTHER" id="PTHR31973">
    <property type="entry name" value="POLYPROTEIN, PUTATIVE-RELATED"/>
    <property type="match status" value="1"/>
</dbReference>
<dbReference type="EMBL" id="NBSK02000006">
    <property type="protein sequence ID" value="KAJ0201321.1"/>
    <property type="molecule type" value="Genomic_DNA"/>
</dbReference>
<evidence type="ECO:0000313" key="3">
    <source>
        <dbReference type="EMBL" id="KAJ0201321.1"/>
    </source>
</evidence>
<gene>
    <name evidence="3" type="ORF">LSAT_V11C600338600</name>
</gene>
<dbReference type="AlphaFoldDB" id="A0A9R1X6L3"/>
<accession>A0A9R1X6L3</accession>
<proteinExistence type="predicted"/>
<feature type="compositionally biased region" description="Acidic residues" evidence="1">
    <location>
        <begin position="59"/>
        <end position="69"/>
    </location>
</feature>
<protein>
    <recommendedName>
        <fullName evidence="2">MULE transposase domain-containing protein</fullName>
    </recommendedName>
</protein>